<feature type="domain" description="Dynein heavy chain coiled coil stalk" evidence="4">
    <location>
        <begin position="2732"/>
        <end position="2961"/>
    </location>
</feature>
<dbReference type="InterPro" id="IPR042222">
    <property type="entry name" value="Dynein_2_N"/>
</dbReference>
<evidence type="ECO:0000256" key="1">
    <source>
        <dbReference type="SAM" id="Coils"/>
    </source>
</evidence>
<sequence length="3939" mass="455357">MSHFPKQTPTPMIDLSPRRRIPIEKEREIRENQKKMAESKANLFNVLYGAEENPRQNSNQNAQEGNLNNDINENQAQANNDVIILNSNFQSSMIPSSARFNSNLNKGVRSELVKLKYPNEFFIYQDDPIVPQVLQQRIQHPREFSSLSPSEVKKQMIPPKLVIPQSKPNRNRKQPTSPSKQKQVPYSSRPAIKKLIQENQKDISKHQSYYGKFSGEIDEEKDDANEFLYLYDDCDYDINIIDTARKKLQEDGYFNGFSLYCNRPDFTTDWHPCKIVGISDDGQMVTIKFDNGETNADKEKVVHRISVRYEFESQERFMTRRNSALKTRKELDMICRIQSKLIKMSKTIKTPSNSKLLMNSLKRLKEEEYKLPIINTFITELTEYFIIAEAKFQYSQDWNDPFKRKDLKKEGLGPSSIYVPHLFLPAHLKKARINSIVLPNNKIMLQVVDFLMKFDNQDVFKEMFEMIDRLLDLNKFFDEVHFNLTTLVKFSQGQLYRKMYNLTNDMIEGKSQHKKEMITKMAECRLMTVLSNQVSSLLTNLPNYISDYHVKFNVTANESLDSTCPSFDDFLKIGRSEIEEIFHTFDSHVVFKIRADKIDEPLVVKTESMEKSFNYSLDKWTQFFTDDFNSLNSLFQELLRIAFDIPKNPFECLFEILPRDFYTVLMNNEKPIVSKDEINFDIIYQSLKSATKAIDTINNDYQPIATFKFIVVDMNSFFKLINDKFEEFKQFILRYLVAYGDYQVKDLLELTFSLQEKMSQPSNSVEHWHNKRCLIDHIENNFDSMNDSLNFVIKLIDFMAEFLYEPNQNYSNVYQAKIQLYQFFKSITKFKLQLANEKGNVTDEHFENKKKLESQLKELFNEINTFHFIKIDENDPIKTAEKLDNKRREFEALKNLSRIYKQRDEFLGCEITELEIIPEIEYNFSIFEPIWNIARSHLTVAEKWLTTIFTQLNHAEITETIQNWTSSLNDVKNILDNVFNDNENEVNSYLTHIRDYLLNSSESLNIHPLRDSVLSLIQKNNDLLSHVPILRELSNPALRARHWSKISEVIQLRIGTNEGVTWYWLIESGIESQLLLISSISRSAKMEYRIEKALSQMCIELSNLNLKTTCVKGLNKLDDPSSALELISRHRLKIQELFIPPYVQPFLQKVTDYEILLNNLKKTLKQTIEAQDKFDELQPALESEDIKLQAPELAKSFKEKVSRFNDFSKNLNLNISFHQIASNQQFVEMSRELNLGLDAVREDMKSVLEKKREIFPRFRFLSDSQLVLIISNSRTPSMTKGLFSLMYPAIKEAIIEDEQFCVGFKSFDDEIVTFNEKIWIYHNCVEKWHLLFDQQIVLTMKHNLRALLDQPPVDANKMISQFPSQIVNLYTEIMFTSMITKAYSAIENSLNQRKEESFNELFTAILNRISTQIQKLSQIIQKNYKQQFSNLLLILSRHKQIVSQILNDHLMTSSSNLWISSPKYFVDDENTNVTVSIAGVTMNYGFDYVGISSLPLYGDNKYICNSFALLIDSGFSPLICGPRRIEKTNLVINFAHMIGRQPFFFPCVSHSSFEKIQKMAENVSKINSFLVIKGLLKLKPDVLNQLSVMLLNTRNKRNSDCSIFATMSVEQGKSISEVFRVAFRPIIFNDFDCHSVLSSLFVAHGINDYEKIVSKIETLFSLLEKSFIPPLSSCLTPSVLLKIIRQKPFETNDSLELQMRQRLVTYFDTILSYDEYSQVLPLIEKVLGPIEESNSNKVKVPLFEYFTKSLDLYTGVIVFGAPLCGKSTLIEKVGKSKNSELLFINPQAIDFKELYGEDSCGLLGSLLQSPSKSLKKGDEYDQKWFVFDGSIENLWLDTLLIAFSKSKRLCFGDGSMFNLSNNVRFIFETSDISAATPTALSQCATVYISKEEVTYEMRLDNFLKELNKNSKIIEQLSNKIIGSTIDSQVLLDAIREFSLFFIPQVIDFIKKQNFIQSLSSLHFINNYFTLLSSSVIEYYYVEYSDALRVKHSAEELIKDVPNLALFSLFWTFAAPFSDENRMMIDGFIQSLIRSSEKYSSVFTFKAFKMSDIFFNTETHQWEEWNRGLTSNLFIYDQETVDNSLDSQLTEMTPMHLLIPESILYPTLYITKTLITQNKNIMFCGSSEIDKSVISDLCFKSPYALKNLSPTTYLFQKNGTHHLLRSMVHTILPDMQFSPSFSARKPFLSLINFDSSSNSSAAELIRFITEHDYMYNTKTFVKEVTSGIRFLITTEEQEINQRLAHHAFVIQIQNPAKGTKIDTLIKSIKVLWNIDTNANVIASSLMSLLNESTKFFSFNIKHIFHLIHRVATVSLNKSPEFLTEAISHESVRVFYDPTHNSQILTKINQTVKHLSTVLKSNFIDATEITDKKLLVNFNSNGYSEYSINTDLNSIDTELNTKQLTKKPTQLRYISSSPFYLNDKEMLANLDPCLRMDVLRLARIVSLPRNHVFILTNLQFLPKQLLEGCQSLIGGEIHYKDNDRSVMDCFHDAFLKAGQTQTHQYLLIEVEGLSKEEKLLVTSLLNNYNVFGLFKRGEMLKILTKMYRKGESNSFGEETLEATQGYNELTSQFLDNCVTYSHWVLADHPPLSCPEFIEFASAFQPFFATDIALKSYIENEFSSKLEHSEIIDIIEPERLEALLTSVRTNPLFQSVPYTKSYSYSFSFLNVFIQSFNELCENLKQKKIEFEEIDECSNKLKTFLNDTKTSLQNMESDLVIISGQIEESMKQLEILNEITQKHKDKLEEETAILYKEETAAAAMKKECESEIHASKEALNKSVQELKGLSPRDLAVIKGMNHPPRGVLLIVRALMFILGNDKNIKPNETDEELAEKWPMGKKILNDPSFVSVLIEKANNPLNEADIKKLKCICDDENFDPSIVERSSSAAKSICQFIRSLLPYYEANLTFKSKMKKMESFQENLAQLRAKHNEAMNKLNEANRESISLQNRQGENIKSKVSTEQRLKNKREKIAHYTELYEMIEPLFNNWNEQKDEFLNFASIASVQLIMKLFYHKWASPLSNSKRIEFLSKLREIFSNLSIEIDPLIQYARNKTKVENDDIKALRSFFIIQSNQSVFHKYRFKYPVSENWLENALMLSIENKRWCIVEGLNQCPLNYLKQVCLTSKFTYISANSPFFENEFLTAIRENSFVLLFDFNFDSPSSLIVRTQQAMKSGESLRVHLQNGEIEEVNIDPSFIVFFDASTLTDQRIVRLDLGYVKIGFDTDDVRERIRFSLFETTDLVFTENLKRLENSLIEKEAELVDAQKKLKQFMQESNEVIFDDEELQEGFFTHISAVQVFKQEIDRIENERNELMQNNENSLQMATEIVSMFEGTEIIPHLWRIFENCLSSMQSFDFNKLKVSILATVVKEFGLVKTVPLVLKILSQNASISEHDDEENIENSPIEKVDNFESTIQFIEKRCPSILFNVQCPSLLLNEASGHKPVVLNSCQTVWLPSLLINYLNSTCLICSPVNSLKSVQSSINTGKVVISICSSLAEMHQLMPALSFVLSSSNYMSKDFAFIIVVLSDLFLDDIKSSVFPILNKCEVIKVDQPLHFGASTTSSIQSLSQFFKQKNLNGHKNESMSIDPSIMASMSLFDASANIFNVTVHNGFYFNFCDTIIALDFIAKNKNLMKVNPSSILQLGKFLIDFLYATEFPNETESLFSIWQRIFDNRQQNLPFHISSVVSEKQMTFNFDLKSFGFSEYLDSYFKKLNYTRWKKEIDQNSSDSNLNILSICDNSNLSAFVDSEKKLLKIDKELLKFVEKLEVPSFWMNEKRCAVVHIISILARREKVDSEVSFKIFNLMSKPEILNFSLLFDPIKLLVAMRTNFAIDNEIDLNSVSLFLSSESELNDYSQKVKGLICVGAEIKNDLFVKNNDKCCHLPVLSIKADKSNDDQMNNDIREVDVFSAGQSLFKVKIKIDLENQPELIFLYIPTINDMFE</sequence>
<dbReference type="Pfam" id="PF12777">
    <property type="entry name" value="MT"/>
    <property type="match status" value="1"/>
</dbReference>
<protein>
    <recommendedName>
        <fullName evidence="8">Dynein heavy chain family protein</fullName>
    </recommendedName>
</protein>
<accession>A0ABR2KV21</accession>
<feature type="domain" description="Dynein heavy chain AAA 5 extension" evidence="5">
    <location>
        <begin position="1941"/>
        <end position="2065"/>
    </location>
</feature>
<evidence type="ECO:0000256" key="2">
    <source>
        <dbReference type="SAM" id="MobiDB-lite"/>
    </source>
</evidence>
<dbReference type="Pfam" id="PF08393">
    <property type="entry name" value="DHC_N2"/>
    <property type="match status" value="1"/>
</dbReference>
<dbReference type="Gene3D" id="1.10.472.130">
    <property type="match status" value="1"/>
</dbReference>
<feature type="compositionally biased region" description="Polar residues" evidence="2">
    <location>
        <begin position="174"/>
        <end position="186"/>
    </location>
</feature>
<feature type="coiled-coil region" evidence="1">
    <location>
        <begin position="3244"/>
        <end position="3320"/>
    </location>
</feature>
<evidence type="ECO:0000259" key="5">
    <source>
        <dbReference type="Pfam" id="PF17852"/>
    </source>
</evidence>
<comment type="caution">
    <text evidence="6">The sequence shown here is derived from an EMBL/GenBank/DDBJ whole genome shotgun (WGS) entry which is preliminary data.</text>
</comment>
<dbReference type="InterPro" id="IPR013602">
    <property type="entry name" value="Dynein_heavy_linker"/>
</dbReference>
<dbReference type="Proteomes" id="UP001470230">
    <property type="component" value="Unassembled WGS sequence"/>
</dbReference>
<dbReference type="Gene3D" id="3.20.180.20">
    <property type="entry name" value="Dynein heavy chain, N-terminal domain 2"/>
    <property type="match status" value="1"/>
</dbReference>
<dbReference type="InterPro" id="IPR024743">
    <property type="entry name" value="Dynein_HC_stalk"/>
</dbReference>
<dbReference type="PANTHER" id="PTHR10676:SF396">
    <property type="entry name" value="DYNEIN AXONEMAL HEAVY CHAIN 1"/>
    <property type="match status" value="1"/>
</dbReference>
<name>A0ABR2KV21_9EUKA</name>
<dbReference type="Gene3D" id="1.20.920.20">
    <property type="match status" value="1"/>
</dbReference>
<gene>
    <name evidence="6" type="ORF">M9Y10_023387</name>
</gene>
<dbReference type="Gene3D" id="1.20.140.100">
    <property type="entry name" value="Dynein heavy chain, N-terminal domain 2"/>
    <property type="match status" value="1"/>
</dbReference>
<feature type="coiled-coil region" evidence="1">
    <location>
        <begin position="2906"/>
        <end position="2947"/>
    </location>
</feature>
<dbReference type="Pfam" id="PF17852">
    <property type="entry name" value="Dynein_AAA_lid"/>
    <property type="match status" value="1"/>
</dbReference>
<keyword evidence="7" id="KW-1185">Reference proteome</keyword>
<dbReference type="InterPro" id="IPR026983">
    <property type="entry name" value="DHC"/>
</dbReference>
<evidence type="ECO:0008006" key="8">
    <source>
        <dbReference type="Google" id="ProtNLM"/>
    </source>
</evidence>
<evidence type="ECO:0000313" key="7">
    <source>
        <dbReference type="Proteomes" id="UP001470230"/>
    </source>
</evidence>
<evidence type="ECO:0000259" key="3">
    <source>
        <dbReference type="Pfam" id="PF08393"/>
    </source>
</evidence>
<dbReference type="InterPro" id="IPR027417">
    <property type="entry name" value="P-loop_NTPase"/>
</dbReference>
<dbReference type="InterPro" id="IPR042228">
    <property type="entry name" value="Dynein_linker_3"/>
</dbReference>
<feature type="domain" description="Dynein heavy chain linker" evidence="3">
    <location>
        <begin position="919"/>
        <end position="1345"/>
    </location>
</feature>
<evidence type="ECO:0000313" key="6">
    <source>
        <dbReference type="EMBL" id="KAK8894945.1"/>
    </source>
</evidence>
<dbReference type="EMBL" id="JAPFFF010000003">
    <property type="protein sequence ID" value="KAK8894945.1"/>
    <property type="molecule type" value="Genomic_DNA"/>
</dbReference>
<feature type="coiled-coil region" evidence="1">
    <location>
        <begin position="842"/>
        <end position="903"/>
    </location>
</feature>
<dbReference type="Gene3D" id="3.40.50.300">
    <property type="entry name" value="P-loop containing nucleotide triphosphate hydrolases"/>
    <property type="match status" value="2"/>
</dbReference>
<reference evidence="6 7" key="1">
    <citation type="submission" date="2024-04" db="EMBL/GenBank/DDBJ databases">
        <title>Tritrichomonas musculus Genome.</title>
        <authorList>
            <person name="Alves-Ferreira E."/>
            <person name="Grigg M."/>
            <person name="Lorenzi H."/>
            <person name="Galac M."/>
        </authorList>
    </citation>
    <scope>NUCLEOTIDE SEQUENCE [LARGE SCALE GENOMIC DNA]</scope>
    <source>
        <strain evidence="6 7">EAF2021</strain>
    </source>
</reference>
<feature type="region of interest" description="Disordered" evidence="2">
    <location>
        <begin position="142"/>
        <end position="188"/>
    </location>
</feature>
<evidence type="ECO:0000259" key="4">
    <source>
        <dbReference type="Pfam" id="PF12777"/>
    </source>
</evidence>
<keyword evidence="1" id="KW-0175">Coiled coil</keyword>
<proteinExistence type="predicted"/>
<dbReference type="PANTHER" id="PTHR10676">
    <property type="entry name" value="DYNEIN HEAVY CHAIN FAMILY PROTEIN"/>
    <property type="match status" value="1"/>
</dbReference>
<organism evidence="6 7">
    <name type="scientific">Tritrichomonas musculus</name>
    <dbReference type="NCBI Taxonomy" id="1915356"/>
    <lineage>
        <taxon>Eukaryota</taxon>
        <taxon>Metamonada</taxon>
        <taxon>Parabasalia</taxon>
        <taxon>Tritrichomonadida</taxon>
        <taxon>Tritrichomonadidae</taxon>
        <taxon>Tritrichomonas</taxon>
    </lineage>
</organism>
<dbReference type="Gene3D" id="1.20.58.1120">
    <property type="match status" value="1"/>
</dbReference>
<dbReference type="InterPro" id="IPR041466">
    <property type="entry name" value="Dynein_AAA5_ext"/>
</dbReference>